<feature type="region of interest" description="Disordered" evidence="1">
    <location>
        <begin position="241"/>
        <end position="265"/>
    </location>
</feature>
<accession>A0AAP2Z8M3</accession>
<protein>
    <submittedName>
        <fullName evidence="3">DUF5803 family protein</fullName>
    </submittedName>
</protein>
<dbReference type="InterPro" id="IPR043826">
    <property type="entry name" value="DUF5803"/>
</dbReference>
<dbReference type="Pfam" id="PF19119">
    <property type="entry name" value="DUF5803"/>
    <property type="match status" value="1"/>
</dbReference>
<keyword evidence="2" id="KW-0472">Membrane</keyword>
<keyword evidence="4" id="KW-1185">Reference proteome</keyword>
<name>A0AAP2Z8M3_9EURY</name>
<dbReference type="PROSITE" id="PS51257">
    <property type="entry name" value="PROKAR_LIPOPROTEIN"/>
    <property type="match status" value="1"/>
</dbReference>
<gene>
    <name evidence="3" type="ORF">OB919_12220</name>
</gene>
<evidence type="ECO:0000256" key="1">
    <source>
        <dbReference type="SAM" id="MobiDB-lite"/>
    </source>
</evidence>
<dbReference type="RefSeq" id="WP_342809065.1">
    <property type="nucleotide sequence ID" value="NZ_JAOPJZ010000009.1"/>
</dbReference>
<organism evidence="3 4">
    <name type="scientific">Natronosalvus hydrolyticus</name>
    <dbReference type="NCBI Taxonomy" id="2979988"/>
    <lineage>
        <taxon>Archaea</taxon>
        <taxon>Methanobacteriati</taxon>
        <taxon>Methanobacteriota</taxon>
        <taxon>Stenosarchaea group</taxon>
        <taxon>Halobacteria</taxon>
        <taxon>Halobacteriales</taxon>
        <taxon>Natrialbaceae</taxon>
        <taxon>Natronosalvus</taxon>
    </lineage>
</organism>
<evidence type="ECO:0000313" key="3">
    <source>
        <dbReference type="EMBL" id="MCU4752731.1"/>
    </source>
</evidence>
<reference evidence="3 4" key="1">
    <citation type="submission" date="2022-09" db="EMBL/GenBank/DDBJ databases">
        <title>Enrichment on poylsaccharides allowed isolation of novel metabolic and taxonomic groups of Haloarchaea.</title>
        <authorList>
            <person name="Sorokin D.Y."/>
            <person name="Elcheninov A.G."/>
            <person name="Khizhniak T.V."/>
            <person name="Kolganova T.V."/>
            <person name="Kublanov I.V."/>
        </authorList>
    </citation>
    <scope>NUCLEOTIDE SEQUENCE [LARGE SCALE GENOMIC DNA]</scope>
    <source>
        <strain evidence="3 4">AArc-curdl1</strain>
    </source>
</reference>
<sequence length="265" mass="29330">MELTVNRRLVLATAAVAVLLITAGCMSMIFGGISDETLDEEQDYDDLRHADNDANVTIEVGSGSLISSGEFRAVYNLSDTEELSLYRSTFYRENALDIRAVRYWYPNGTELTGSELDIDQGRSSTEVRVPDGNGTLAFTGDASQRTFYLPAYVSDSYEVILPEGYRTTNYLFGAVSPSGYDRTTVDDREHLHWDDLDSSLSIRFYNSRDVPIFAGIVLLVVTVGGAGVAYYYRQVKSLEEKRQSMGPDDVDTDIDDDSKGPPPGM</sequence>
<keyword evidence="2" id="KW-1133">Transmembrane helix</keyword>
<proteinExistence type="predicted"/>
<keyword evidence="2" id="KW-0812">Transmembrane</keyword>
<dbReference type="EMBL" id="JAOPJZ010000009">
    <property type="protein sequence ID" value="MCU4752731.1"/>
    <property type="molecule type" value="Genomic_DNA"/>
</dbReference>
<evidence type="ECO:0000313" key="4">
    <source>
        <dbReference type="Proteomes" id="UP001321047"/>
    </source>
</evidence>
<feature type="transmembrane region" description="Helical" evidence="2">
    <location>
        <begin position="212"/>
        <end position="232"/>
    </location>
</feature>
<evidence type="ECO:0000256" key="2">
    <source>
        <dbReference type="SAM" id="Phobius"/>
    </source>
</evidence>
<dbReference type="Proteomes" id="UP001321047">
    <property type="component" value="Unassembled WGS sequence"/>
</dbReference>
<comment type="caution">
    <text evidence="3">The sequence shown here is derived from an EMBL/GenBank/DDBJ whole genome shotgun (WGS) entry which is preliminary data.</text>
</comment>
<dbReference type="AlphaFoldDB" id="A0AAP2Z8M3"/>